<organism evidence="7 8">
    <name type="scientific">Candidatus Bilophila faecipullorum</name>
    <dbReference type="NCBI Taxonomy" id="2838482"/>
    <lineage>
        <taxon>Bacteria</taxon>
        <taxon>Pseudomonadati</taxon>
        <taxon>Thermodesulfobacteriota</taxon>
        <taxon>Desulfovibrionia</taxon>
        <taxon>Desulfovibrionales</taxon>
        <taxon>Desulfovibrionaceae</taxon>
        <taxon>Bilophila</taxon>
    </lineage>
</organism>
<feature type="transmembrane region" description="Helical" evidence="6">
    <location>
        <begin position="98"/>
        <end position="119"/>
    </location>
</feature>
<dbReference type="InterPro" id="IPR003339">
    <property type="entry name" value="ABC/ECF_trnsptr_transmembrane"/>
</dbReference>
<feature type="transmembrane region" description="Helical" evidence="6">
    <location>
        <begin position="61"/>
        <end position="86"/>
    </location>
</feature>
<reference evidence="7" key="1">
    <citation type="journal article" date="2021" name="PeerJ">
        <title>Extensive microbial diversity within the chicken gut microbiome revealed by metagenomics and culture.</title>
        <authorList>
            <person name="Gilroy R."/>
            <person name="Ravi A."/>
            <person name="Getino M."/>
            <person name="Pursley I."/>
            <person name="Horton D.L."/>
            <person name="Alikhan N.F."/>
            <person name="Baker D."/>
            <person name="Gharbi K."/>
            <person name="Hall N."/>
            <person name="Watson M."/>
            <person name="Adriaenssens E.M."/>
            <person name="Foster-Nyarko E."/>
            <person name="Jarju S."/>
            <person name="Secka A."/>
            <person name="Antonio M."/>
            <person name="Oren A."/>
            <person name="Chaudhuri R.R."/>
            <person name="La Ragione R."/>
            <person name="Hildebrand F."/>
            <person name="Pallen M.J."/>
        </authorList>
    </citation>
    <scope>NUCLEOTIDE SEQUENCE</scope>
    <source>
        <strain evidence="7">ChiSxjej5B17-1746</strain>
    </source>
</reference>
<dbReference type="Proteomes" id="UP000824264">
    <property type="component" value="Unassembled WGS sequence"/>
</dbReference>
<evidence type="ECO:0000313" key="7">
    <source>
        <dbReference type="EMBL" id="HIW79160.1"/>
    </source>
</evidence>
<gene>
    <name evidence="7" type="ORF">H9874_08460</name>
</gene>
<evidence type="ECO:0000256" key="3">
    <source>
        <dbReference type="ARBA" id="ARBA00022692"/>
    </source>
</evidence>
<protein>
    <submittedName>
        <fullName evidence="7">Energy-coupling factor transporter transmembrane protein EcfT</fullName>
    </submittedName>
</protein>
<dbReference type="PANTHER" id="PTHR34857">
    <property type="entry name" value="SLL0384 PROTEIN"/>
    <property type="match status" value="1"/>
</dbReference>
<dbReference type="GO" id="GO:0005886">
    <property type="term" value="C:plasma membrane"/>
    <property type="evidence" value="ECO:0007669"/>
    <property type="project" value="UniProtKB-ARBA"/>
</dbReference>
<dbReference type="InterPro" id="IPR051611">
    <property type="entry name" value="ECF_transporter_component"/>
</dbReference>
<dbReference type="EMBL" id="DXGI01000319">
    <property type="protein sequence ID" value="HIW79160.1"/>
    <property type="molecule type" value="Genomic_DNA"/>
</dbReference>
<keyword evidence="5 6" id="KW-0472">Membrane</keyword>
<accession>A0A9D1R1M2</accession>
<reference evidence="7" key="2">
    <citation type="submission" date="2021-04" db="EMBL/GenBank/DDBJ databases">
        <authorList>
            <person name="Gilroy R."/>
        </authorList>
    </citation>
    <scope>NUCLEOTIDE SEQUENCE</scope>
    <source>
        <strain evidence="7">ChiSxjej5B17-1746</strain>
    </source>
</reference>
<keyword evidence="2" id="KW-1003">Cell membrane</keyword>
<comment type="caution">
    <text evidence="7">The sequence shown here is derived from an EMBL/GenBank/DDBJ whole genome shotgun (WGS) entry which is preliminary data.</text>
</comment>
<evidence type="ECO:0000256" key="6">
    <source>
        <dbReference type="SAM" id="Phobius"/>
    </source>
</evidence>
<evidence type="ECO:0000256" key="5">
    <source>
        <dbReference type="ARBA" id="ARBA00023136"/>
    </source>
</evidence>
<name>A0A9D1R1M2_9BACT</name>
<feature type="transmembrane region" description="Helical" evidence="6">
    <location>
        <begin position="27"/>
        <end position="54"/>
    </location>
</feature>
<keyword evidence="4 6" id="KW-1133">Transmembrane helix</keyword>
<proteinExistence type="predicted"/>
<evidence type="ECO:0000256" key="1">
    <source>
        <dbReference type="ARBA" id="ARBA00004141"/>
    </source>
</evidence>
<sequence>MLASFVTEGAGGGLYAADTRAKMLVSLLASVATVALSGVEPQGVLFGMSLVYALGLRRFRLLMIGYAALAAMLLVAMGCAFGLSLLLPSMPPFAASELAVPFLRMATMLNVILPLAFSCRVQGLLTALKSLRLPFCLYLPAAVMIRFIPTFVNDVRQVAETLKIRGWRMTPWNAFRHPLLMIRLLFTPLLFRSLKTSEELGIAAELKGLGGAMRPYKKLVWKRSDTWLVAAACAVALAGAICQHAVGWSWGTGGMR</sequence>
<dbReference type="CDD" id="cd16914">
    <property type="entry name" value="EcfT"/>
    <property type="match status" value="1"/>
</dbReference>
<dbReference type="AlphaFoldDB" id="A0A9D1R1M2"/>
<comment type="subcellular location">
    <subcellularLocation>
        <location evidence="1">Membrane</location>
        <topology evidence="1">Multi-pass membrane protein</topology>
    </subcellularLocation>
</comment>
<keyword evidence="3 6" id="KW-0812">Transmembrane</keyword>
<evidence type="ECO:0000313" key="8">
    <source>
        <dbReference type="Proteomes" id="UP000824264"/>
    </source>
</evidence>
<feature type="transmembrane region" description="Helical" evidence="6">
    <location>
        <begin position="227"/>
        <end position="246"/>
    </location>
</feature>
<dbReference type="PANTHER" id="PTHR34857:SF2">
    <property type="entry name" value="SLL0384 PROTEIN"/>
    <property type="match status" value="1"/>
</dbReference>
<dbReference type="Pfam" id="PF02361">
    <property type="entry name" value="CbiQ"/>
    <property type="match status" value="1"/>
</dbReference>
<evidence type="ECO:0000256" key="2">
    <source>
        <dbReference type="ARBA" id="ARBA00022475"/>
    </source>
</evidence>
<evidence type="ECO:0000256" key="4">
    <source>
        <dbReference type="ARBA" id="ARBA00022989"/>
    </source>
</evidence>